<dbReference type="AlphaFoldDB" id="A0A4Q7KHB9"/>
<keyword evidence="1" id="KW-0812">Transmembrane</keyword>
<feature type="domain" description="CAAX prenyl protease 2/Lysostaphin resistance protein A-like" evidence="2">
    <location>
        <begin position="150"/>
        <end position="238"/>
    </location>
</feature>
<evidence type="ECO:0000259" key="2">
    <source>
        <dbReference type="Pfam" id="PF02517"/>
    </source>
</evidence>
<organism evidence="3 4">
    <name type="scientific">Herbihabitans rhizosphaerae</name>
    <dbReference type="NCBI Taxonomy" id="1872711"/>
    <lineage>
        <taxon>Bacteria</taxon>
        <taxon>Bacillati</taxon>
        <taxon>Actinomycetota</taxon>
        <taxon>Actinomycetes</taxon>
        <taxon>Pseudonocardiales</taxon>
        <taxon>Pseudonocardiaceae</taxon>
        <taxon>Herbihabitans</taxon>
    </lineage>
</organism>
<dbReference type="RefSeq" id="WP_423202206.1">
    <property type="nucleotide sequence ID" value="NZ_SGWQ01000008.1"/>
</dbReference>
<evidence type="ECO:0000313" key="4">
    <source>
        <dbReference type="Proteomes" id="UP000294257"/>
    </source>
</evidence>
<dbReference type="EMBL" id="SGWQ01000008">
    <property type="protein sequence ID" value="RZS34662.1"/>
    <property type="molecule type" value="Genomic_DNA"/>
</dbReference>
<dbReference type="PANTHER" id="PTHR36435">
    <property type="entry name" value="SLR1288 PROTEIN"/>
    <property type="match status" value="1"/>
</dbReference>
<gene>
    <name evidence="3" type="ORF">EV193_10810</name>
</gene>
<evidence type="ECO:0000256" key="1">
    <source>
        <dbReference type="SAM" id="Phobius"/>
    </source>
</evidence>
<sequence length="253" mass="27514">MTQLHSREPSDVADTDQSADERRDHKWGIGAFLLVEAVLLLSFAFVAAIFRPAEGQPLSVAAILVATMLPTVVATGVALLVTVLRGNGPKIDLRWSWRREDLRAGFKFGFIGLLCTTIGAVLWTKIVGEENANSAVGALVDDTHLPIYAAVIMFLYVWLVGPVCEEIIYRGLLWGALERLNWGRWIVFTLSTVVFAVSHLEPLRTSLLIVIGIPIGLARLFTGRLGASVIAHQVNNFLPALAVLLIALGAIPE</sequence>
<keyword evidence="4" id="KW-1185">Reference proteome</keyword>
<keyword evidence="1" id="KW-0472">Membrane</keyword>
<dbReference type="GO" id="GO:0004175">
    <property type="term" value="F:endopeptidase activity"/>
    <property type="evidence" value="ECO:0007669"/>
    <property type="project" value="UniProtKB-ARBA"/>
</dbReference>
<dbReference type="Pfam" id="PF02517">
    <property type="entry name" value="Rce1-like"/>
    <property type="match status" value="1"/>
</dbReference>
<dbReference type="Proteomes" id="UP000294257">
    <property type="component" value="Unassembled WGS sequence"/>
</dbReference>
<feature type="transmembrane region" description="Helical" evidence="1">
    <location>
        <begin position="234"/>
        <end position="251"/>
    </location>
</feature>
<feature type="transmembrane region" description="Helical" evidence="1">
    <location>
        <begin position="62"/>
        <end position="84"/>
    </location>
</feature>
<comment type="caution">
    <text evidence="3">The sequence shown here is derived from an EMBL/GenBank/DDBJ whole genome shotgun (WGS) entry which is preliminary data.</text>
</comment>
<evidence type="ECO:0000313" key="3">
    <source>
        <dbReference type="EMBL" id="RZS34662.1"/>
    </source>
</evidence>
<feature type="transmembrane region" description="Helical" evidence="1">
    <location>
        <begin position="104"/>
        <end position="123"/>
    </location>
</feature>
<protein>
    <recommendedName>
        <fullName evidence="2">CAAX prenyl protease 2/Lysostaphin resistance protein A-like domain-containing protein</fullName>
    </recommendedName>
</protein>
<dbReference type="InterPro" id="IPR003675">
    <property type="entry name" value="Rce1/LyrA-like_dom"/>
</dbReference>
<feature type="transmembrane region" description="Helical" evidence="1">
    <location>
        <begin position="27"/>
        <end position="50"/>
    </location>
</feature>
<dbReference type="PANTHER" id="PTHR36435:SF1">
    <property type="entry name" value="CAAX AMINO TERMINAL PROTEASE FAMILY PROTEIN"/>
    <property type="match status" value="1"/>
</dbReference>
<reference evidence="3 4" key="1">
    <citation type="submission" date="2019-02" db="EMBL/GenBank/DDBJ databases">
        <title>Genomic Encyclopedia of Type Strains, Phase IV (KMG-IV): sequencing the most valuable type-strain genomes for metagenomic binning, comparative biology and taxonomic classification.</title>
        <authorList>
            <person name="Goeker M."/>
        </authorList>
    </citation>
    <scope>NUCLEOTIDE SEQUENCE [LARGE SCALE GENOMIC DNA]</scope>
    <source>
        <strain evidence="3 4">DSM 101727</strain>
    </source>
</reference>
<feature type="transmembrane region" description="Helical" evidence="1">
    <location>
        <begin position="206"/>
        <end position="222"/>
    </location>
</feature>
<keyword evidence="1" id="KW-1133">Transmembrane helix</keyword>
<name>A0A4Q7KHB9_9PSEU</name>
<feature type="transmembrane region" description="Helical" evidence="1">
    <location>
        <begin position="182"/>
        <end position="200"/>
    </location>
</feature>
<feature type="transmembrane region" description="Helical" evidence="1">
    <location>
        <begin position="143"/>
        <end position="161"/>
    </location>
</feature>
<accession>A0A4Q7KHB9</accession>
<dbReference type="InterPro" id="IPR052710">
    <property type="entry name" value="CAAX_protease"/>
</dbReference>
<dbReference type="GO" id="GO:0080120">
    <property type="term" value="P:CAAX-box protein maturation"/>
    <property type="evidence" value="ECO:0007669"/>
    <property type="project" value="UniProtKB-ARBA"/>
</dbReference>
<proteinExistence type="predicted"/>